<feature type="signal peptide" evidence="1">
    <location>
        <begin position="1"/>
        <end position="30"/>
    </location>
</feature>
<evidence type="ECO:0000313" key="3">
    <source>
        <dbReference type="Proteomes" id="UP000693892"/>
    </source>
</evidence>
<organism evidence="2 3">
    <name type="scientific">Leucobacter soli</name>
    <dbReference type="NCBI Taxonomy" id="2812850"/>
    <lineage>
        <taxon>Bacteria</taxon>
        <taxon>Bacillati</taxon>
        <taxon>Actinomycetota</taxon>
        <taxon>Actinomycetes</taxon>
        <taxon>Micrococcales</taxon>
        <taxon>Microbacteriaceae</taxon>
        <taxon>Leucobacter</taxon>
    </lineage>
</organism>
<protein>
    <recommendedName>
        <fullName evidence="4">Lipoprotein</fullName>
    </recommendedName>
</protein>
<evidence type="ECO:0000256" key="1">
    <source>
        <dbReference type="SAM" id="SignalP"/>
    </source>
</evidence>
<feature type="chain" id="PRO_5039167750" description="Lipoprotein" evidence="1">
    <location>
        <begin position="31"/>
        <end position="164"/>
    </location>
</feature>
<dbReference type="Proteomes" id="UP000693892">
    <property type="component" value="Unassembled WGS sequence"/>
</dbReference>
<dbReference type="EMBL" id="CAJVAP010000003">
    <property type="protein sequence ID" value="CAG7599090.1"/>
    <property type="molecule type" value="Genomic_DNA"/>
</dbReference>
<evidence type="ECO:0000313" key="2">
    <source>
        <dbReference type="EMBL" id="CAG7599090.1"/>
    </source>
</evidence>
<sequence length="164" mass="16758">MPTTKLLRVCTTLVGALAGAVLLTGLTSCGVETAQLDPENRPTMAPEQSTDEACAEARAGIDALVADAREQLEAAGTSVAAGEMPDLTGLQEQMQRSIDTIAEGVSNSEVLAAIDGVRAEIDGFAELSPPESILGMPGYLAELGGQAGDLQSAAEALRTLCKAD</sequence>
<evidence type="ECO:0008006" key="4">
    <source>
        <dbReference type="Google" id="ProtNLM"/>
    </source>
</evidence>
<gene>
    <name evidence="2" type="ORF">LEUCIP111803_00268</name>
</gene>
<proteinExistence type="predicted"/>
<reference evidence="2" key="1">
    <citation type="submission" date="2021-06" db="EMBL/GenBank/DDBJ databases">
        <authorList>
            <person name="Criscuolo A."/>
        </authorList>
    </citation>
    <scope>NUCLEOTIDE SEQUENCE</scope>
    <source>
        <strain evidence="2">CIP111803</strain>
    </source>
</reference>
<keyword evidence="1" id="KW-0732">Signal</keyword>
<comment type="caution">
    <text evidence="2">The sequence shown here is derived from an EMBL/GenBank/DDBJ whole genome shotgun (WGS) entry which is preliminary data.</text>
</comment>
<dbReference type="PROSITE" id="PS51257">
    <property type="entry name" value="PROKAR_LIPOPROTEIN"/>
    <property type="match status" value="1"/>
</dbReference>
<keyword evidence="3" id="KW-1185">Reference proteome</keyword>
<dbReference type="AlphaFoldDB" id="A0A916JS00"/>
<accession>A0A916JS00</accession>
<name>A0A916JS00_9MICO</name>
<dbReference type="RefSeq" id="WP_218113932.1">
    <property type="nucleotide sequence ID" value="NZ_CAJVAP010000003.1"/>
</dbReference>